<name>A0ABV9RM51_9PSEU</name>
<organism evidence="2 3">
    <name type="scientific">Actinomycetospora chibensis</name>
    <dbReference type="NCBI Taxonomy" id="663606"/>
    <lineage>
        <taxon>Bacteria</taxon>
        <taxon>Bacillati</taxon>
        <taxon>Actinomycetota</taxon>
        <taxon>Actinomycetes</taxon>
        <taxon>Pseudonocardiales</taxon>
        <taxon>Pseudonocardiaceae</taxon>
        <taxon>Actinomycetospora</taxon>
    </lineage>
</organism>
<dbReference type="RefSeq" id="WP_274191905.1">
    <property type="nucleotide sequence ID" value="NZ_BAABHN010000038.1"/>
</dbReference>
<feature type="domain" description="AB hydrolase-1" evidence="1">
    <location>
        <begin position="26"/>
        <end position="255"/>
    </location>
</feature>
<keyword evidence="2" id="KW-0378">Hydrolase</keyword>
<protein>
    <submittedName>
        <fullName evidence="2">Alpha/beta fold hydrolase</fullName>
    </submittedName>
</protein>
<evidence type="ECO:0000313" key="3">
    <source>
        <dbReference type="Proteomes" id="UP001595909"/>
    </source>
</evidence>
<comment type="caution">
    <text evidence="2">The sequence shown here is derived from an EMBL/GenBank/DDBJ whole genome shotgun (WGS) entry which is preliminary data.</text>
</comment>
<keyword evidence="3" id="KW-1185">Reference proteome</keyword>
<reference evidence="3" key="1">
    <citation type="journal article" date="2019" name="Int. J. Syst. Evol. Microbiol.">
        <title>The Global Catalogue of Microorganisms (GCM) 10K type strain sequencing project: providing services to taxonomists for standard genome sequencing and annotation.</title>
        <authorList>
            <consortium name="The Broad Institute Genomics Platform"/>
            <consortium name="The Broad Institute Genome Sequencing Center for Infectious Disease"/>
            <person name="Wu L."/>
            <person name="Ma J."/>
        </authorList>
    </citation>
    <scope>NUCLEOTIDE SEQUENCE [LARGE SCALE GENOMIC DNA]</scope>
    <source>
        <strain evidence="3">CCUG 50347</strain>
    </source>
</reference>
<dbReference type="GO" id="GO:0016787">
    <property type="term" value="F:hydrolase activity"/>
    <property type="evidence" value="ECO:0007669"/>
    <property type="project" value="UniProtKB-KW"/>
</dbReference>
<gene>
    <name evidence="2" type="ORF">ACFPEL_17480</name>
</gene>
<dbReference type="InterPro" id="IPR000073">
    <property type="entry name" value="AB_hydrolase_1"/>
</dbReference>
<dbReference type="EMBL" id="JBHSIM010000038">
    <property type="protein sequence ID" value="MFC4834212.1"/>
    <property type="molecule type" value="Genomic_DNA"/>
</dbReference>
<accession>A0ABV9RM51</accession>
<dbReference type="SUPFAM" id="SSF53474">
    <property type="entry name" value="alpha/beta-Hydrolases"/>
    <property type="match status" value="1"/>
</dbReference>
<dbReference type="InterPro" id="IPR029058">
    <property type="entry name" value="AB_hydrolase_fold"/>
</dbReference>
<dbReference type="Proteomes" id="UP001595909">
    <property type="component" value="Unassembled WGS sequence"/>
</dbReference>
<dbReference type="PANTHER" id="PTHR43798">
    <property type="entry name" value="MONOACYLGLYCEROL LIPASE"/>
    <property type="match status" value="1"/>
</dbReference>
<dbReference type="InterPro" id="IPR050266">
    <property type="entry name" value="AB_hydrolase_sf"/>
</dbReference>
<evidence type="ECO:0000259" key="1">
    <source>
        <dbReference type="Pfam" id="PF12697"/>
    </source>
</evidence>
<proteinExistence type="predicted"/>
<dbReference type="Gene3D" id="3.40.50.1820">
    <property type="entry name" value="alpha/beta hydrolase"/>
    <property type="match status" value="1"/>
</dbReference>
<dbReference type="PRINTS" id="PR00111">
    <property type="entry name" value="ABHYDROLASE"/>
</dbReference>
<evidence type="ECO:0000313" key="2">
    <source>
        <dbReference type="EMBL" id="MFC4834212.1"/>
    </source>
</evidence>
<sequence length="319" mass="34902">MTARSLDRPDATVSYWVEGPPHAPTVLLLHGAALDHHAWRPQVRVLRDRYRVVTVDLRHHGASTASGAFRFHDAVDDVLALLDALAPDPLALVGLSLGGNIAQEVVRRDPERVDALVVADATCNSVVRLPTEKVATLAALRSLAWYPRRLFLHAAGRATARDPDARRYVREATAAMPQAATVGVLSSLVSDALRAEPGYRLPVPMLLVHGDGDRVGDIAAGARRWARRDPRVELVVIPSASHLSNLDAPEAFTDALVGFLDRVVPVPAPSEPAEPVEGPLRRLRATARAWWTRRRYSLARVRIRSSRAARRARRTSARG</sequence>
<dbReference type="Pfam" id="PF12697">
    <property type="entry name" value="Abhydrolase_6"/>
    <property type="match status" value="1"/>
</dbReference>